<evidence type="ECO:0000313" key="11">
    <source>
        <dbReference type="Proteomes" id="UP000608530"/>
    </source>
</evidence>
<feature type="transmembrane region" description="Helical" evidence="8">
    <location>
        <begin position="188"/>
        <end position="207"/>
    </location>
</feature>
<dbReference type="InterPro" id="IPR010065">
    <property type="entry name" value="AA_ABC_transptr_permease_3TM"/>
</dbReference>
<keyword evidence="6 8" id="KW-1133">Transmembrane helix</keyword>
<evidence type="ECO:0000256" key="5">
    <source>
        <dbReference type="ARBA" id="ARBA00022970"/>
    </source>
</evidence>
<evidence type="ECO:0000256" key="6">
    <source>
        <dbReference type="ARBA" id="ARBA00022989"/>
    </source>
</evidence>
<dbReference type="InterPro" id="IPR035906">
    <property type="entry name" value="MetI-like_sf"/>
</dbReference>
<dbReference type="InterPro" id="IPR043429">
    <property type="entry name" value="ArtM/GltK/GlnP/TcyL/YhdX-like"/>
</dbReference>
<dbReference type="GO" id="GO:0022857">
    <property type="term" value="F:transmembrane transporter activity"/>
    <property type="evidence" value="ECO:0007669"/>
    <property type="project" value="InterPro"/>
</dbReference>
<evidence type="ECO:0000256" key="8">
    <source>
        <dbReference type="RuleBase" id="RU363032"/>
    </source>
</evidence>
<evidence type="ECO:0000256" key="7">
    <source>
        <dbReference type="ARBA" id="ARBA00023136"/>
    </source>
</evidence>
<comment type="similarity">
    <text evidence="8">Belongs to the binding-protein-dependent transport system permease family.</text>
</comment>
<keyword evidence="5" id="KW-0029">Amino-acid transport</keyword>
<dbReference type="EMBL" id="JAEHOH010000006">
    <property type="protein sequence ID" value="MBK0418303.1"/>
    <property type="molecule type" value="Genomic_DNA"/>
</dbReference>
<dbReference type="PROSITE" id="PS50928">
    <property type="entry name" value="ABC_TM1"/>
    <property type="match status" value="1"/>
</dbReference>
<comment type="caution">
    <text evidence="10">The sequence shown here is derived from an EMBL/GenBank/DDBJ whole genome shotgun (WGS) entry which is preliminary data.</text>
</comment>
<dbReference type="Pfam" id="PF00528">
    <property type="entry name" value="BPD_transp_1"/>
    <property type="match status" value="1"/>
</dbReference>
<dbReference type="PANTHER" id="PTHR30614:SF0">
    <property type="entry name" value="L-CYSTINE TRANSPORT SYSTEM PERMEASE PROTEIN TCYL"/>
    <property type="match status" value="1"/>
</dbReference>
<keyword evidence="4 8" id="KW-0812">Transmembrane</keyword>
<evidence type="ECO:0000256" key="3">
    <source>
        <dbReference type="ARBA" id="ARBA00022475"/>
    </source>
</evidence>
<organism evidence="10 11">
    <name type="scientific">Leucobacter chromiisoli</name>
    <dbReference type="NCBI Taxonomy" id="2796471"/>
    <lineage>
        <taxon>Bacteria</taxon>
        <taxon>Bacillati</taxon>
        <taxon>Actinomycetota</taxon>
        <taxon>Actinomycetes</taxon>
        <taxon>Micrococcales</taxon>
        <taxon>Microbacteriaceae</taxon>
        <taxon>Leucobacter</taxon>
    </lineage>
</organism>
<evidence type="ECO:0000313" key="10">
    <source>
        <dbReference type="EMBL" id="MBK0418303.1"/>
    </source>
</evidence>
<evidence type="ECO:0000256" key="4">
    <source>
        <dbReference type="ARBA" id="ARBA00022692"/>
    </source>
</evidence>
<feature type="transmembrane region" description="Helical" evidence="8">
    <location>
        <begin position="53"/>
        <end position="75"/>
    </location>
</feature>
<dbReference type="GO" id="GO:0006865">
    <property type="term" value="P:amino acid transport"/>
    <property type="evidence" value="ECO:0007669"/>
    <property type="project" value="UniProtKB-KW"/>
</dbReference>
<dbReference type="InterPro" id="IPR000515">
    <property type="entry name" value="MetI-like"/>
</dbReference>
<name>A0A934Q6G6_9MICO</name>
<protein>
    <submittedName>
        <fullName evidence="10">Amino acid ABC transporter permease</fullName>
    </submittedName>
</protein>
<keyword evidence="7 8" id="KW-0472">Membrane</keyword>
<accession>A0A934Q6G6</accession>
<feature type="transmembrane region" description="Helical" evidence="8">
    <location>
        <begin position="20"/>
        <end position="41"/>
    </location>
</feature>
<dbReference type="CDD" id="cd06261">
    <property type="entry name" value="TM_PBP2"/>
    <property type="match status" value="1"/>
</dbReference>
<dbReference type="Proteomes" id="UP000608530">
    <property type="component" value="Unassembled WGS sequence"/>
</dbReference>
<dbReference type="RefSeq" id="WP_200114346.1">
    <property type="nucleotide sequence ID" value="NZ_JAEHOH010000006.1"/>
</dbReference>
<keyword evidence="2 8" id="KW-0813">Transport</keyword>
<reference evidence="10" key="1">
    <citation type="submission" date="2020-12" db="EMBL/GenBank/DDBJ databases">
        <title>Leucobacter sp. CAS1, isolated from Chromium sludge.</title>
        <authorList>
            <person name="Xu Z."/>
        </authorList>
    </citation>
    <scope>NUCLEOTIDE SEQUENCE</scope>
    <source>
        <strain evidence="10">CSA1</strain>
    </source>
</reference>
<feature type="transmembrane region" description="Helical" evidence="8">
    <location>
        <begin position="149"/>
        <end position="168"/>
    </location>
</feature>
<evidence type="ECO:0000256" key="1">
    <source>
        <dbReference type="ARBA" id="ARBA00004651"/>
    </source>
</evidence>
<feature type="transmembrane region" description="Helical" evidence="8">
    <location>
        <begin position="81"/>
        <end position="102"/>
    </location>
</feature>
<dbReference type="NCBIfam" id="TIGR01726">
    <property type="entry name" value="HEQRo_perm_3TM"/>
    <property type="match status" value="1"/>
</dbReference>
<comment type="subcellular location">
    <subcellularLocation>
        <location evidence="1 8">Cell membrane</location>
        <topology evidence="1 8">Multi-pass membrane protein</topology>
    </subcellularLocation>
</comment>
<keyword evidence="11" id="KW-1185">Reference proteome</keyword>
<evidence type="ECO:0000256" key="2">
    <source>
        <dbReference type="ARBA" id="ARBA00022448"/>
    </source>
</evidence>
<dbReference type="SUPFAM" id="SSF161098">
    <property type="entry name" value="MetI-like"/>
    <property type="match status" value="1"/>
</dbReference>
<gene>
    <name evidence="10" type="ORF">JD276_04565</name>
</gene>
<dbReference type="GO" id="GO:0043190">
    <property type="term" value="C:ATP-binding cassette (ABC) transporter complex"/>
    <property type="evidence" value="ECO:0007669"/>
    <property type="project" value="InterPro"/>
</dbReference>
<sequence>MTWDWDYSLQILPLLLQGALLTIIVTFASAVIALGGGLLLTIATNDSPRVITWLLRVFVETFRGVPILVLLYFGFYVLPQVGIMFSPLVVGILVLGIVYAAYCSEVYRGGIAEIPSSIHDACQALGLKRSVQWRRVLMPMAIRSVTPSLMNYVLLLYKQSSFLFAIGVPVLLGQAQMAGYNNFKYLEPYTIAAVIYLLLNLPFIAVLHKLEVKNER</sequence>
<feature type="domain" description="ABC transmembrane type-1" evidence="9">
    <location>
        <begin position="19"/>
        <end position="207"/>
    </location>
</feature>
<proteinExistence type="inferred from homology"/>
<keyword evidence="3" id="KW-1003">Cell membrane</keyword>
<evidence type="ECO:0000259" key="9">
    <source>
        <dbReference type="PROSITE" id="PS50928"/>
    </source>
</evidence>
<dbReference type="Gene3D" id="1.10.3720.10">
    <property type="entry name" value="MetI-like"/>
    <property type="match status" value="1"/>
</dbReference>
<dbReference type="PANTHER" id="PTHR30614">
    <property type="entry name" value="MEMBRANE COMPONENT OF AMINO ACID ABC TRANSPORTER"/>
    <property type="match status" value="1"/>
</dbReference>
<dbReference type="AlphaFoldDB" id="A0A934Q6G6"/>